<sequence length="45" mass="5149">MNLQELEYRIHGLAEGTAEQQPCGRNRQDDNQGNEVYRIVLFGGQ</sequence>
<organism evidence="1">
    <name type="scientific">bioreactor metagenome</name>
    <dbReference type="NCBI Taxonomy" id="1076179"/>
    <lineage>
        <taxon>unclassified sequences</taxon>
        <taxon>metagenomes</taxon>
        <taxon>ecological metagenomes</taxon>
    </lineage>
</organism>
<protein>
    <submittedName>
        <fullName evidence="1">Uncharacterized protein</fullName>
    </submittedName>
</protein>
<reference evidence="1" key="1">
    <citation type="submission" date="2019-08" db="EMBL/GenBank/DDBJ databases">
        <authorList>
            <person name="Kucharzyk K."/>
            <person name="Murdoch R.W."/>
            <person name="Higgins S."/>
            <person name="Loffler F."/>
        </authorList>
    </citation>
    <scope>NUCLEOTIDE SEQUENCE</scope>
</reference>
<dbReference type="EMBL" id="VSSQ01023494">
    <property type="protein sequence ID" value="MPM70467.1"/>
    <property type="molecule type" value="Genomic_DNA"/>
</dbReference>
<proteinExistence type="predicted"/>
<comment type="caution">
    <text evidence="1">The sequence shown here is derived from an EMBL/GenBank/DDBJ whole genome shotgun (WGS) entry which is preliminary data.</text>
</comment>
<dbReference type="AlphaFoldDB" id="A0A645BZ86"/>
<evidence type="ECO:0000313" key="1">
    <source>
        <dbReference type="EMBL" id="MPM70467.1"/>
    </source>
</evidence>
<gene>
    <name evidence="1" type="ORF">SDC9_117422</name>
</gene>
<name>A0A645BZ86_9ZZZZ</name>
<accession>A0A645BZ86</accession>